<dbReference type="CDD" id="cd06173">
    <property type="entry name" value="MFS_MefA_like"/>
    <property type="match status" value="1"/>
</dbReference>
<evidence type="ECO:0000256" key="5">
    <source>
        <dbReference type="ARBA" id="ARBA00022692"/>
    </source>
</evidence>
<comment type="caution">
    <text evidence="11">The sequence shown here is derived from an EMBL/GenBank/DDBJ whole genome shotgun (WGS) entry which is preliminary data.</text>
</comment>
<feature type="transmembrane region" description="Helical" evidence="9">
    <location>
        <begin position="364"/>
        <end position="387"/>
    </location>
</feature>
<feature type="domain" description="Activator of Hsp90 ATPase homologue 1/2-like C-terminal" evidence="10">
    <location>
        <begin position="489"/>
        <end position="616"/>
    </location>
</feature>
<dbReference type="InterPro" id="IPR036259">
    <property type="entry name" value="MFS_trans_sf"/>
</dbReference>
<keyword evidence="4" id="KW-1003">Cell membrane</keyword>
<dbReference type="InterPro" id="IPR013538">
    <property type="entry name" value="ASHA1/2-like_C"/>
</dbReference>
<keyword evidence="5 9" id="KW-0812">Transmembrane</keyword>
<name>A0ABQ3RXI4_9ACTN</name>
<evidence type="ECO:0000256" key="4">
    <source>
        <dbReference type="ARBA" id="ARBA00022475"/>
    </source>
</evidence>
<dbReference type="SUPFAM" id="SSF103473">
    <property type="entry name" value="MFS general substrate transporter"/>
    <property type="match status" value="1"/>
</dbReference>
<feature type="transmembrane region" description="Helical" evidence="9">
    <location>
        <begin position="238"/>
        <end position="260"/>
    </location>
</feature>
<gene>
    <name evidence="11" type="ORF">Saso_22300</name>
</gene>
<evidence type="ECO:0000256" key="2">
    <source>
        <dbReference type="ARBA" id="ARBA00006817"/>
    </source>
</evidence>
<keyword evidence="12" id="KW-1185">Reference proteome</keyword>
<evidence type="ECO:0000313" key="11">
    <source>
        <dbReference type="EMBL" id="GHI60580.1"/>
    </source>
</evidence>
<feature type="compositionally biased region" description="Basic and acidic residues" evidence="8">
    <location>
        <begin position="613"/>
        <end position="623"/>
    </location>
</feature>
<comment type="subcellular location">
    <subcellularLocation>
        <location evidence="1">Cell membrane</location>
        <topology evidence="1">Multi-pass membrane protein</topology>
    </subcellularLocation>
</comment>
<feature type="transmembrane region" description="Helical" evidence="9">
    <location>
        <begin position="326"/>
        <end position="352"/>
    </location>
</feature>
<protein>
    <recommendedName>
        <fullName evidence="10">Activator of Hsp90 ATPase homologue 1/2-like C-terminal domain-containing protein</fullName>
    </recommendedName>
</protein>
<evidence type="ECO:0000256" key="8">
    <source>
        <dbReference type="SAM" id="MobiDB-lite"/>
    </source>
</evidence>
<keyword evidence="7 9" id="KW-0472">Membrane</keyword>
<keyword evidence="3" id="KW-0813">Transport</keyword>
<dbReference type="EMBL" id="BNEB01000002">
    <property type="protein sequence ID" value="GHI60580.1"/>
    <property type="molecule type" value="Genomic_DNA"/>
</dbReference>
<evidence type="ECO:0000256" key="6">
    <source>
        <dbReference type="ARBA" id="ARBA00022989"/>
    </source>
</evidence>
<feature type="transmembrane region" description="Helical" evidence="9">
    <location>
        <begin position="266"/>
        <end position="290"/>
    </location>
</feature>
<feature type="transmembrane region" description="Helical" evidence="9">
    <location>
        <begin position="63"/>
        <end position="83"/>
    </location>
</feature>
<evidence type="ECO:0000256" key="3">
    <source>
        <dbReference type="ARBA" id="ARBA00022448"/>
    </source>
</evidence>
<feature type="region of interest" description="Disordered" evidence="8">
    <location>
        <begin position="428"/>
        <end position="448"/>
    </location>
</feature>
<dbReference type="Gene3D" id="3.30.530.20">
    <property type="match status" value="1"/>
</dbReference>
<keyword evidence="6 9" id="KW-1133">Transmembrane helix</keyword>
<dbReference type="InterPro" id="IPR023393">
    <property type="entry name" value="START-like_dom_sf"/>
</dbReference>
<evidence type="ECO:0000256" key="9">
    <source>
        <dbReference type="SAM" id="Phobius"/>
    </source>
</evidence>
<organism evidence="11 12">
    <name type="scientific">Streptomyces asoensis</name>
    <dbReference type="NCBI Taxonomy" id="249586"/>
    <lineage>
        <taxon>Bacteria</taxon>
        <taxon>Bacillati</taxon>
        <taxon>Actinomycetota</taxon>
        <taxon>Actinomycetes</taxon>
        <taxon>Kitasatosporales</taxon>
        <taxon>Streptomycetaceae</taxon>
        <taxon>Streptomyces</taxon>
    </lineage>
</organism>
<feature type="transmembrane region" description="Helical" evidence="9">
    <location>
        <begin position="119"/>
        <end position="138"/>
    </location>
</feature>
<dbReference type="SUPFAM" id="SSF55961">
    <property type="entry name" value="Bet v1-like"/>
    <property type="match status" value="1"/>
</dbReference>
<dbReference type="Gene3D" id="1.20.1250.20">
    <property type="entry name" value="MFS general substrate transporter like domains"/>
    <property type="match status" value="1"/>
</dbReference>
<evidence type="ECO:0000256" key="7">
    <source>
        <dbReference type="ARBA" id="ARBA00023136"/>
    </source>
</evidence>
<feature type="region of interest" description="Disordered" evidence="8">
    <location>
        <begin position="593"/>
        <end position="623"/>
    </location>
</feature>
<dbReference type="PANTHER" id="PTHR23513:SF6">
    <property type="entry name" value="MAJOR FACILITATOR SUPERFAMILY ASSOCIATED DOMAIN-CONTAINING PROTEIN"/>
    <property type="match status" value="1"/>
</dbReference>
<dbReference type="PANTHER" id="PTHR23513">
    <property type="entry name" value="INTEGRAL MEMBRANE EFFLUX PROTEIN-RELATED"/>
    <property type="match status" value="1"/>
</dbReference>
<proteinExistence type="inferred from homology"/>
<dbReference type="Proteomes" id="UP000649259">
    <property type="component" value="Unassembled WGS sequence"/>
</dbReference>
<reference evidence="12" key="1">
    <citation type="submission" date="2023-07" db="EMBL/GenBank/DDBJ databases">
        <title>Whole genome shotgun sequence of Streptomyces cacaoi subsp. asoensis NBRC 13813.</title>
        <authorList>
            <person name="Komaki H."/>
            <person name="Tamura T."/>
        </authorList>
    </citation>
    <scope>NUCLEOTIDE SEQUENCE [LARGE SCALE GENOMIC DNA]</scope>
    <source>
        <strain evidence="12">NBRC 13813</strain>
    </source>
</reference>
<comment type="similarity">
    <text evidence="2">Belongs to the AHA1 family.</text>
</comment>
<dbReference type="CDD" id="cd08898">
    <property type="entry name" value="SRPBCC_CalC_Aha1-like_5"/>
    <property type="match status" value="1"/>
</dbReference>
<dbReference type="InterPro" id="IPR010290">
    <property type="entry name" value="TM_effector"/>
</dbReference>
<dbReference type="Pfam" id="PF08327">
    <property type="entry name" value="AHSA1"/>
    <property type="match status" value="1"/>
</dbReference>
<sequence>MPSVFRAPSDPGRPDPSDLWRNGDFRNLWFGQTASQLGEHTAAVVLVLMAVLTLDVGGAQLGVLRAVGQAPVLLLTLFVGAWVDRWRTRTVMMLADVGRALALGAAAAAGLCGRLGLPALFLIAFAAGTLSVFFDVAYQVSLVRLVPRAQLVRGNSALEGSRSAAGTGGPALGGALVSLLSAPVAAVCAALLFALSCLSVRRIRRTEAAPGRPERPLAVRRRIHDGLRFVFGSRVLRAVCLASAVFQFSFAAMTTVYLLFLSRELHLPGLAIGSALAATGPGALVGSLLAARLPDRFGYGPVLVAAAAIGDGVFLCVPALHGSPVLTVAALVAVDFVFGAGGQLVNVALMAVRQQVTPAAMQGRAAATITFVGFGLSPVGSLLGGVLAGQWGLRTGLLATAAGMLLSPVVMAVSPLGRLGHLGCPGPPGRPGLMPAAGRAPDPSDRRATGRLRMMGRCATLKLHSTMTVTTKETPMTEDRIEREILIAAPLERVWSLVAQPGFWVADKASLPGTVAEEGKTMIARNPEHGDFPVRVEKVEPPTYLAYRWTSAFPGQELREDNSTLVEFTLSREGDRTRLRVVESGFTALAGSAELRSQNHKDHSEGWPLELGALKDRAEQPSA</sequence>
<evidence type="ECO:0000259" key="10">
    <source>
        <dbReference type="Pfam" id="PF08327"/>
    </source>
</evidence>
<feature type="transmembrane region" description="Helical" evidence="9">
    <location>
        <begin position="302"/>
        <end position="320"/>
    </location>
</feature>
<evidence type="ECO:0000313" key="12">
    <source>
        <dbReference type="Proteomes" id="UP000649259"/>
    </source>
</evidence>
<evidence type="ECO:0000256" key="1">
    <source>
        <dbReference type="ARBA" id="ARBA00004651"/>
    </source>
</evidence>
<accession>A0ABQ3RXI4</accession>
<feature type="compositionally biased region" description="Low complexity" evidence="8">
    <location>
        <begin position="431"/>
        <end position="441"/>
    </location>
</feature>
<feature type="transmembrane region" description="Helical" evidence="9">
    <location>
        <begin position="171"/>
        <end position="195"/>
    </location>
</feature>
<dbReference type="Pfam" id="PF05977">
    <property type="entry name" value="MFS_3"/>
    <property type="match status" value="1"/>
</dbReference>